<dbReference type="InterPro" id="IPR003879">
    <property type="entry name" value="Butyrophylin_SPRY"/>
</dbReference>
<dbReference type="InterPro" id="IPR013320">
    <property type="entry name" value="ConA-like_dom_sf"/>
</dbReference>
<keyword evidence="3" id="KW-1185">Reference proteome</keyword>
<reference evidence="2" key="2">
    <citation type="submission" date="2025-09" db="UniProtKB">
        <authorList>
            <consortium name="Ensembl"/>
        </authorList>
    </citation>
    <scope>IDENTIFICATION</scope>
</reference>
<dbReference type="InterPro" id="IPR050143">
    <property type="entry name" value="TRIM/RBCC"/>
</dbReference>
<dbReference type="Proteomes" id="UP000694383">
    <property type="component" value="Unplaced"/>
</dbReference>
<name>A0A8C7WY58_9TELE</name>
<dbReference type="Ensembl" id="ENSOSIT00000005469.1">
    <property type="protein sequence ID" value="ENSOSIP00000005117.1"/>
    <property type="gene ID" value="ENSOSIG00000003495.1"/>
</dbReference>
<dbReference type="Gene3D" id="2.60.120.920">
    <property type="match status" value="1"/>
</dbReference>
<dbReference type="SUPFAM" id="SSF49899">
    <property type="entry name" value="Concanavalin A-like lectins/glucanases"/>
    <property type="match status" value="1"/>
</dbReference>
<dbReference type="PANTHER" id="PTHR24103">
    <property type="entry name" value="E3 UBIQUITIN-PROTEIN LIGASE TRIM"/>
    <property type="match status" value="1"/>
</dbReference>
<feature type="domain" description="B30.2/SPRY" evidence="1">
    <location>
        <begin position="1"/>
        <end position="148"/>
    </location>
</feature>
<reference evidence="2" key="1">
    <citation type="submission" date="2025-08" db="UniProtKB">
        <authorList>
            <consortium name="Ensembl"/>
        </authorList>
    </citation>
    <scope>IDENTIFICATION</scope>
</reference>
<dbReference type="AlphaFoldDB" id="A0A8C7WY58"/>
<protein>
    <recommendedName>
        <fullName evidence="1">B30.2/SPRY domain-containing protein</fullName>
    </recommendedName>
</protein>
<dbReference type="PRINTS" id="PR01407">
    <property type="entry name" value="BUTYPHLNCDUF"/>
</dbReference>
<dbReference type="GeneTree" id="ENSGT01040000240385"/>
<evidence type="ECO:0000313" key="3">
    <source>
        <dbReference type="Proteomes" id="UP000694383"/>
    </source>
</evidence>
<dbReference type="InterPro" id="IPR043136">
    <property type="entry name" value="B30.2/SPRY_sf"/>
</dbReference>
<proteinExistence type="predicted"/>
<organism evidence="2 3">
    <name type="scientific">Oryzias sinensis</name>
    <name type="common">Chinese medaka</name>
    <dbReference type="NCBI Taxonomy" id="183150"/>
    <lineage>
        <taxon>Eukaryota</taxon>
        <taxon>Metazoa</taxon>
        <taxon>Chordata</taxon>
        <taxon>Craniata</taxon>
        <taxon>Vertebrata</taxon>
        <taxon>Euteleostomi</taxon>
        <taxon>Actinopterygii</taxon>
        <taxon>Neopterygii</taxon>
        <taxon>Teleostei</taxon>
        <taxon>Neoteleostei</taxon>
        <taxon>Acanthomorphata</taxon>
        <taxon>Ovalentaria</taxon>
        <taxon>Atherinomorphae</taxon>
        <taxon>Beloniformes</taxon>
        <taxon>Adrianichthyidae</taxon>
        <taxon>Oryziinae</taxon>
        <taxon>Oryzias</taxon>
    </lineage>
</organism>
<evidence type="ECO:0000259" key="1">
    <source>
        <dbReference type="PROSITE" id="PS50188"/>
    </source>
</evidence>
<sequence length="148" mass="16460">CLPGPQNMQDGEMEQDLPDASERFDTAPCALGFTTGRHYWEVEVGDKTAWDLGVAQESVSRKGVVTLSPQDGFWAVCLRNGWEYRACASQAELLSLSKRLQVVGTLFTEAMYPFFNPEMSYNGTNKSPLVIRPASVVYSSRDLEDITI</sequence>
<dbReference type="Pfam" id="PF00622">
    <property type="entry name" value="SPRY"/>
    <property type="match status" value="1"/>
</dbReference>
<evidence type="ECO:0000313" key="2">
    <source>
        <dbReference type="Ensembl" id="ENSOSIP00000005117.1"/>
    </source>
</evidence>
<dbReference type="InterPro" id="IPR001870">
    <property type="entry name" value="B30.2/SPRY"/>
</dbReference>
<dbReference type="SMART" id="SM00449">
    <property type="entry name" value="SPRY"/>
    <property type="match status" value="1"/>
</dbReference>
<dbReference type="CDD" id="cd13733">
    <property type="entry name" value="SPRY_PRY_C-I_1"/>
    <property type="match status" value="1"/>
</dbReference>
<dbReference type="PROSITE" id="PS50188">
    <property type="entry name" value="B302_SPRY"/>
    <property type="match status" value="1"/>
</dbReference>
<accession>A0A8C7WY58</accession>
<dbReference type="InterPro" id="IPR003877">
    <property type="entry name" value="SPRY_dom"/>
</dbReference>